<evidence type="ECO:0000256" key="1">
    <source>
        <dbReference type="ARBA" id="ARBA00023015"/>
    </source>
</evidence>
<dbReference type="InterPro" id="IPR014710">
    <property type="entry name" value="RmlC-like_jellyroll"/>
</dbReference>
<dbReference type="AlphaFoldDB" id="A0A917ITH2"/>
<evidence type="ECO:0000259" key="4">
    <source>
        <dbReference type="PROSITE" id="PS01124"/>
    </source>
</evidence>
<dbReference type="SMART" id="SM00342">
    <property type="entry name" value="HTH_ARAC"/>
    <property type="match status" value="1"/>
</dbReference>
<dbReference type="Gene3D" id="2.60.120.10">
    <property type="entry name" value="Jelly Rolls"/>
    <property type="match status" value="1"/>
</dbReference>
<accession>A0A917ITH2</accession>
<dbReference type="Proteomes" id="UP000627292">
    <property type="component" value="Unassembled WGS sequence"/>
</dbReference>
<dbReference type="InterPro" id="IPR020449">
    <property type="entry name" value="Tscrpt_reg_AraC-type_HTH"/>
</dbReference>
<dbReference type="InterPro" id="IPR037923">
    <property type="entry name" value="HTH-like"/>
</dbReference>
<dbReference type="Pfam" id="PF02311">
    <property type="entry name" value="AraC_binding"/>
    <property type="match status" value="1"/>
</dbReference>
<dbReference type="PRINTS" id="PR00032">
    <property type="entry name" value="HTHARAC"/>
</dbReference>
<keyword evidence="2" id="KW-0238">DNA-binding</keyword>
<reference evidence="5" key="1">
    <citation type="journal article" date="2014" name="Int. J. Syst. Evol. Microbiol.">
        <title>Complete genome sequence of Corynebacterium casei LMG S-19264T (=DSM 44701T), isolated from a smear-ripened cheese.</title>
        <authorList>
            <consortium name="US DOE Joint Genome Institute (JGI-PGF)"/>
            <person name="Walter F."/>
            <person name="Albersmeier A."/>
            <person name="Kalinowski J."/>
            <person name="Ruckert C."/>
        </authorList>
    </citation>
    <scope>NUCLEOTIDE SEQUENCE</scope>
    <source>
        <strain evidence="5">CGMCC 1.15290</strain>
    </source>
</reference>
<dbReference type="EMBL" id="BMIB01000002">
    <property type="protein sequence ID" value="GGH63325.1"/>
    <property type="molecule type" value="Genomic_DNA"/>
</dbReference>
<dbReference type="InterPro" id="IPR009057">
    <property type="entry name" value="Homeodomain-like_sf"/>
</dbReference>
<comment type="caution">
    <text evidence="5">The sequence shown here is derived from an EMBL/GenBank/DDBJ whole genome shotgun (WGS) entry which is preliminary data.</text>
</comment>
<reference evidence="5" key="2">
    <citation type="submission" date="2020-09" db="EMBL/GenBank/DDBJ databases">
        <authorList>
            <person name="Sun Q."/>
            <person name="Zhou Y."/>
        </authorList>
    </citation>
    <scope>NUCLEOTIDE SEQUENCE</scope>
    <source>
        <strain evidence="5">CGMCC 1.15290</strain>
    </source>
</reference>
<evidence type="ECO:0000313" key="6">
    <source>
        <dbReference type="Proteomes" id="UP000627292"/>
    </source>
</evidence>
<dbReference type="PANTHER" id="PTHR43280:SF32">
    <property type="entry name" value="TRANSCRIPTIONAL REGULATORY PROTEIN"/>
    <property type="match status" value="1"/>
</dbReference>
<dbReference type="GO" id="GO:0043565">
    <property type="term" value="F:sequence-specific DNA binding"/>
    <property type="evidence" value="ECO:0007669"/>
    <property type="project" value="InterPro"/>
</dbReference>
<gene>
    <name evidence="5" type="ORF">GCM10011379_14080</name>
</gene>
<dbReference type="PROSITE" id="PS01124">
    <property type="entry name" value="HTH_ARAC_FAMILY_2"/>
    <property type="match status" value="1"/>
</dbReference>
<dbReference type="InterPro" id="IPR003313">
    <property type="entry name" value="AraC-bd"/>
</dbReference>
<dbReference type="SUPFAM" id="SSF46689">
    <property type="entry name" value="Homeodomain-like"/>
    <property type="match status" value="1"/>
</dbReference>
<keyword evidence="6" id="KW-1185">Reference proteome</keyword>
<dbReference type="SUPFAM" id="SSF51215">
    <property type="entry name" value="Regulatory protein AraC"/>
    <property type="match status" value="1"/>
</dbReference>
<protein>
    <submittedName>
        <fullName evidence="5">AraC family transcriptional regulator</fullName>
    </submittedName>
</protein>
<evidence type="ECO:0000256" key="3">
    <source>
        <dbReference type="ARBA" id="ARBA00023163"/>
    </source>
</evidence>
<feature type="domain" description="HTH araC/xylS-type" evidence="4">
    <location>
        <begin position="191"/>
        <end position="289"/>
    </location>
</feature>
<evidence type="ECO:0000313" key="5">
    <source>
        <dbReference type="EMBL" id="GGH63325.1"/>
    </source>
</evidence>
<name>A0A917ITH2_9BACT</name>
<proteinExistence type="predicted"/>
<dbReference type="Gene3D" id="1.10.10.60">
    <property type="entry name" value="Homeodomain-like"/>
    <property type="match status" value="1"/>
</dbReference>
<keyword evidence="1" id="KW-0805">Transcription regulation</keyword>
<dbReference type="PANTHER" id="PTHR43280">
    <property type="entry name" value="ARAC-FAMILY TRANSCRIPTIONAL REGULATOR"/>
    <property type="match status" value="1"/>
</dbReference>
<sequence>MPKFGLVMKGIPVRNMGTPRAATPADSFAVRSLSELTGGEEMRQEAHRHNFFYLLITARGAGEHIIDFTAYPVGNYTLFFMRPGQVHQLRLEADSTGYMIQFERQFYFLQEKGFEHLLQKAASVNYYPLQEGLFREVYTLVTAVFEEAAHGREGYREVILAHLSILFARLIRQAAVRYEGSGNLYIQQRMQEFEALLEKYAPFNKPVAAYAAMMHLSIYQLNAIVKQMQGKTASQVISDYVVLEAKRRLLCTGETVARIATALGFEDASYFIRFFKRHTGIAPEAFRRKCR</sequence>
<dbReference type="Pfam" id="PF12833">
    <property type="entry name" value="HTH_18"/>
    <property type="match status" value="1"/>
</dbReference>
<evidence type="ECO:0000256" key="2">
    <source>
        <dbReference type="ARBA" id="ARBA00023125"/>
    </source>
</evidence>
<organism evidence="5 6">
    <name type="scientific">Filimonas zeae</name>
    <dbReference type="NCBI Taxonomy" id="1737353"/>
    <lineage>
        <taxon>Bacteria</taxon>
        <taxon>Pseudomonadati</taxon>
        <taxon>Bacteroidota</taxon>
        <taxon>Chitinophagia</taxon>
        <taxon>Chitinophagales</taxon>
        <taxon>Chitinophagaceae</taxon>
        <taxon>Filimonas</taxon>
    </lineage>
</organism>
<dbReference type="GO" id="GO:0003700">
    <property type="term" value="F:DNA-binding transcription factor activity"/>
    <property type="evidence" value="ECO:0007669"/>
    <property type="project" value="InterPro"/>
</dbReference>
<dbReference type="InterPro" id="IPR018060">
    <property type="entry name" value="HTH_AraC"/>
</dbReference>
<keyword evidence="3" id="KW-0804">Transcription</keyword>